<sequence>MAVNPQSLYGLQSGLGQILSLPTTREKAAATIPCLLDAFVNMNPMYPSAPTFAPWTWSTLDPDMAGAIEDGLKDCGVKPDLCKVSVCSDEERGALETVRAGVFKKMTDLSETIERDPVALGDSTKCHGCGMKNQCFFEPLKKCARCREVYYHSTECQRKHWKQHKSVCCTPGTAPSLDAVEYYNQKAPTDPKARALMSSLRLEGHPQRPSPCDASFSPARTPPRTCGYYSAHNTKKTLKQQYEDTCVECLLDPPPGSPSRVLNSSMDDSSIVRSLRPATEPEKERLKEVRDMQALIVQKVGPGKAPSSADRQAILQGLGPMWVTKLQTYTLALNTMDQGVPTGGFRN</sequence>
<evidence type="ECO:0000256" key="4">
    <source>
        <dbReference type="PROSITE-ProRule" id="PRU00134"/>
    </source>
</evidence>
<name>A0AAN7B8V2_9PEZI</name>
<proteinExistence type="predicted"/>
<feature type="compositionally biased region" description="Polar residues" evidence="5">
    <location>
        <begin position="260"/>
        <end position="272"/>
    </location>
</feature>
<evidence type="ECO:0000256" key="3">
    <source>
        <dbReference type="ARBA" id="ARBA00022833"/>
    </source>
</evidence>
<evidence type="ECO:0000313" key="8">
    <source>
        <dbReference type="Proteomes" id="UP001301769"/>
    </source>
</evidence>
<keyword evidence="8" id="KW-1185">Reference proteome</keyword>
<dbReference type="Gene3D" id="6.10.140.2220">
    <property type="match status" value="1"/>
</dbReference>
<dbReference type="EMBL" id="MU858095">
    <property type="protein sequence ID" value="KAK4214357.1"/>
    <property type="molecule type" value="Genomic_DNA"/>
</dbReference>
<gene>
    <name evidence="7" type="ORF">QBC37DRAFT_387240</name>
</gene>
<protein>
    <recommendedName>
        <fullName evidence="6">MYND-type domain-containing protein</fullName>
    </recommendedName>
</protein>
<accession>A0AAN7B8V2</accession>
<reference evidence="7" key="2">
    <citation type="submission" date="2023-05" db="EMBL/GenBank/DDBJ databases">
        <authorList>
            <consortium name="Lawrence Berkeley National Laboratory"/>
            <person name="Steindorff A."/>
            <person name="Hensen N."/>
            <person name="Bonometti L."/>
            <person name="Westerberg I."/>
            <person name="Brannstrom I.O."/>
            <person name="Guillou S."/>
            <person name="Cros-Aarteil S."/>
            <person name="Calhoun S."/>
            <person name="Haridas S."/>
            <person name="Kuo A."/>
            <person name="Mondo S."/>
            <person name="Pangilinan J."/>
            <person name="Riley R."/>
            <person name="Labutti K."/>
            <person name="Andreopoulos B."/>
            <person name="Lipzen A."/>
            <person name="Chen C."/>
            <person name="Yanf M."/>
            <person name="Daum C."/>
            <person name="Ng V."/>
            <person name="Clum A."/>
            <person name="Ohm R."/>
            <person name="Martin F."/>
            <person name="Silar P."/>
            <person name="Natvig D."/>
            <person name="Lalanne C."/>
            <person name="Gautier V."/>
            <person name="Ament-Velasquez S.L."/>
            <person name="Kruys A."/>
            <person name="Hutchinson M.I."/>
            <person name="Powell A.J."/>
            <person name="Barry K."/>
            <person name="Miller A.N."/>
            <person name="Grigoriev I.V."/>
            <person name="Debuchy R."/>
            <person name="Gladieux P."/>
            <person name="Thoren M.H."/>
            <person name="Johannesson H."/>
        </authorList>
    </citation>
    <scope>NUCLEOTIDE SEQUENCE</scope>
    <source>
        <strain evidence="7">PSN293</strain>
    </source>
</reference>
<dbReference type="AlphaFoldDB" id="A0AAN7B8V2"/>
<dbReference type="SUPFAM" id="SSF144232">
    <property type="entry name" value="HIT/MYND zinc finger-like"/>
    <property type="match status" value="1"/>
</dbReference>
<dbReference type="InterPro" id="IPR002893">
    <property type="entry name" value="Znf_MYND"/>
</dbReference>
<comment type="caution">
    <text evidence="7">The sequence shown here is derived from an EMBL/GenBank/DDBJ whole genome shotgun (WGS) entry which is preliminary data.</text>
</comment>
<keyword evidence="2 4" id="KW-0863">Zinc-finger</keyword>
<reference evidence="7" key="1">
    <citation type="journal article" date="2023" name="Mol. Phylogenet. Evol.">
        <title>Genome-scale phylogeny and comparative genomics of the fungal order Sordariales.</title>
        <authorList>
            <person name="Hensen N."/>
            <person name="Bonometti L."/>
            <person name="Westerberg I."/>
            <person name="Brannstrom I.O."/>
            <person name="Guillou S."/>
            <person name="Cros-Aarteil S."/>
            <person name="Calhoun S."/>
            <person name="Haridas S."/>
            <person name="Kuo A."/>
            <person name="Mondo S."/>
            <person name="Pangilinan J."/>
            <person name="Riley R."/>
            <person name="LaButti K."/>
            <person name="Andreopoulos B."/>
            <person name="Lipzen A."/>
            <person name="Chen C."/>
            <person name="Yan M."/>
            <person name="Daum C."/>
            <person name="Ng V."/>
            <person name="Clum A."/>
            <person name="Steindorff A."/>
            <person name="Ohm R.A."/>
            <person name="Martin F."/>
            <person name="Silar P."/>
            <person name="Natvig D.O."/>
            <person name="Lalanne C."/>
            <person name="Gautier V."/>
            <person name="Ament-Velasquez S.L."/>
            <person name="Kruys A."/>
            <person name="Hutchinson M.I."/>
            <person name="Powell A.J."/>
            <person name="Barry K."/>
            <person name="Miller A.N."/>
            <person name="Grigoriev I.V."/>
            <person name="Debuchy R."/>
            <person name="Gladieux P."/>
            <person name="Hiltunen Thoren M."/>
            <person name="Johannesson H."/>
        </authorList>
    </citation>
    <scope>NUCLEOTIDE SEQUENCE</scope>
    <source>
        <strain evidence="7">PSN293</strain>
    </source>
</reference>
<feature type="region of interest" description="Disordered" evidence="5">
    <location>
        <begin position="257"/>
        <end position="283"/>
    </location>
</feature>
<organism evidence="7 8">
    <name type="scientific">Rhypophila decipiens</name>
    <dbReference type="NCBI Taxonomy" id="261697"/>
    <lineage>
        <taxon>Eukaryota</taxon>
        <taxon>Fungi</taxon>
        <taxon>Dikarya</taxon>
        <taxon>Ascomycota</taxon>
        <taxon>Pezizomycotina</taxon>
        <taxon>Sordariomycetes</taxon>
        <taxon>Sordariomycetidae</taxon>
        <taxon>Sordariales</taxon>
        <taxon>Naviculisporaceae</taxon>
        <taxon>Rhypophila</taxon>
    </lineage>
</organism>
<evidence type="ECO:0000256" key="2">
    <source>
        <dbReference type="ARBA" id="ARBA00022771"/>
    </source>
</evidence>
<evidence type="ECO:0000256" key="1">
    <source>
        <dbReference type="ARBA" id="ARBA00022723"/>
    </source>
</evidence>
<feature type="domain" description="MYND-type" evidence="6">
    <location>
        <begin position="126"/>
        <end position="168"/>
    </location>
</feature>
<keyword evidence="1" id="KW-0479">Metal-binding</keyword>
<evidence type="ECO:0000256" key="5">
    <source>
        <dbReference type="SAM" id="MobiDB-lite"/>
    </source>
</evidence>
<dbReference type="GO" id="GO:0008270">
    <property type="term" value="F:zinc ion binding"/>
    <property type="evidence" value="ECO:0007669"/>
    <property type="project" value="UniProtKB-KW"/>
</dbReference>
<dbReference type="Pfam" id="PF01753">
    <property type="entry name" value="zf-MYND"/>
    <property type="match status" value="1"/>
</dbReference>
<dbReference type="PROSITE" id="PS50865">
    <property type="entry name" value="ZF_MYND_2"/>
    <property type="match status" value="1"/>
</dbReference>
<evidence type="ECO:0000313" key="7">
    <source>
        <dbReference type="EMBL" id="KAK4214357.1"/>
    </source>
</evidence>
<keyword evidence="3" id="KW-0862">Zinc</keyword>
<evidence type="ECO:0000259" key="6">
    <source>
        <dbReference type="PROSITE" id="PS50865"/>
    </source>
</evidence>
<dbReference type="Proteomes" id="UP001301769">
    <property type="component" value="Unassembled WGS sequence"/>
</dbReference>